<feature type="compositionally biased region" description="Acidic residues" evidence="1">
    <location>
        <begin position="211"/>
        <end position="233"/>
    </location>
</feature>
<dbReference type="CDD" id="cd00060">
    <property type="entry name" value="FHA"/>
    <property type="match status" value="1"/>
</dbReference>
<dbReference type="InterPro" id="IPR000253">
    <property type="entry name" value="FHA_dom"/>
</dbReference>
<dbReference type="GeneID" id="54783435"/>
<reference evidence="3 4" key="1">
    <citation type="submission" date="2019-07" db="EMBL/GenBank/DDBJ databases">
        <title>Genome assembly of two rare yeast pathogens: Diutina rugosa and Trichomonascus ciferrii.</title>
        <authorList>
            <person name="Mixao V."/>
            <person name="Saus E."/>
            <person name="Hansen A."/>
            <person name="Lass-Flor C."/>
            <person name="Gabaldon T."/>
        </authorList>
    </citation>
    <scope>NUCLEOTIDE SEQUENCE [LARGE SCALE GENOMIC DNA]</scope>
    <source>
        <strain evidence="3 4">CBS 613</strain>
    </source>
</reference>
<proteinExistence type="predicted"/>
<feature type="compositionally biased region" description="Acidic residues" evidence="1">
    <location>
        <begin position="296"/>
        <end position="306"/>
    </location>
</feature>
<feature type="compositionally biased region" description="Acidic residues" evidence="1">
    <location>
        <begin position="433"/>
        <end position="443"/>
    </location>
</feature>
<dbReference type="PROSITE" id="PS50006">
    <property type="entry name" value="FHA_DOMAIN"/>
    <property type="match status" value="1"/>
</dbReference>
<dbReference type="AlphaFoldDB" id="A0A642UF84"/>
<dbReference type="Pfam" id="PF00498">
    <property type="entry name" value="FHA"/>
    <property type="match status" value="1"/>
</dbReference>
<sequence length="492" mass="53972">MFPKRTVPKPKDGEPHIVGRSSKRRKTSPEFTNLLFDDARISKIHAEVHWQQGQWCIRDPGSKFGTFLNQTLVGAEPLVLSPGDFVGFLYKSAVEKLDRENFKWEDGSEKRISRWFEVKKTAEYLVLDSVDLPNFPTNVPPPQHLPKATPQKQASKDKADISINTTNTQSSTIGSTKSSSSTPTPKPSEEKEKSESEVKQDLTKDTPDSIVIEDDSDEDDDDGDDDVEFELDFPDAVTNQYAVDTSNDSVFSKQAHDSTVTGNSLDSRQVQKEEFVVEEVGPTDGGLSVASGGDDNSYESNDESEVSFDQLLRESYGRKSPSVEISSDHDVGLTKLVSPYSDASSIDDLDFVVASTNYDNHSAENSSASSVDSSDNLFSDNDEVADLRADIAAQKWCICSASSYPNLQSSAPSLPPPTPQLKSLAGTKRGRDSEDDDEDDDDADYHQRVKRPTLSKKSSLLRRVASEAVRGATYSLVTILALAYLGSPQESG</sequence>
<protein>
    <recommendedName>
        <fullName evidence="2">FHA domain-containing protein</fullName>
    </recommendedName>
</protein>
<feature type="region of interest" description="Disordered" evidence="1">
    <location>
        <begin position="407"/>
        <end position="452"/>
    </location>
</feature>
<evidence type="ECO:0000259" key="2">
    <source>
        <dbReference type="PROSITE" id="PS50006"/>
    </source>
</evidence>
<gene>
    <name evidence="3" type="ORF">DIURU_004784</name>
</gene>
<dbReference type="Gene3D" id="2.60.200.20">
    <property type="match status" value="1"/>
</dbReference>
<feature type="compositionally biased region" description="Polar residues" evidence="1">
    <location>
        <begin position="237"/>
        <end position="268"/>
    </location>
</feature>
<evidence type="ECO:0000256" key="1">
    <source>
        <dbReference type="SAM" id="MobiDB-lite"/>
    </source>
</evidence>
<dbReference type="VEuPathDB" id="FungiDB:DIURU_004784"/>
<feature type="domain" description="FHA" evidence="2">
    <location>
        <begin position="16"/>
        <end position="73"/>
    </location>
</feature>
<evidence type="ECO:0000313" key="4">
    <source>
        <dbReference type="Proteomes" id="UP000449547"/>
    </source>
</evidence>
<comment type="caution">
    <text evidence="3">The sequence shown here is derived from an EMBL/GenBank/DDBJ whole genome shotgun (WGS) entry which is preliminary data.</text>
</comment>
<organism evidence="3 4">
    <name type="scientific">Diutina rugosa</name>
    <name type="common">Yeast</name>
    <name type="synonym">Candida rugosa</name>
    <dbReference type="NCBI Taxonomy" id="5481"/>
    <lineage>
        <taxon>Eukaryota</taxon>
        <taxon>Fungi</taxon>
        <taxon>Dikarya</taxon>
        <taxon>Ascomycota</taxon>
        <taxon>Saccharomycotina</taxon>
        <taxon>Pichiomycetes</taxon>
        <taxon>Debaryomycetaceae</taxon>
        <taxon>Diutina</taxon>
    </lineage>
</organism>
<feature type="compositionally biased region" description="Low complexity" evidence="1">
    <location>
        <begin position="161"/>
        <end position="183"/>
    </location>
</feature>
<dbReference type="EMBL" id="SWFT01000149">
    <property type="protein sequence ID" value="KAA8897931.1"/>
    <property type="molecule type" value="Genomic_DNA"/>
</dbReference>
<keyword evidence="4" id="KW-1185">Reference proteome</keyword>
<dbReference type="Proteomes" id="UP000449547">
    <property type="component" value="Unassembled WGS sequence"/>
</dbReference>
<dbReference type="SMART" id="SM00240">
    <property type="entry name" value="FHA"/>
    <property type="match status" value="1"/>
</dbReference>
<dbReference type="InterPro" id="IPR008984">
    <property type="entry name" value="SMAD_FHA_dom_sf"/>
</dbReference>
<accession>A0A642UF84</accession>
<feature type="region of interest" description="Disordered" evidence="1">
    <location>
        <begin position="1"/>
        <end position="27"/>
    </location>
</feature>
<feature type="compositionally biased region" description="Basic and acidic residues" evidence="1">
    <location>
        <begin position="187"/>
        <end position="207"/>
    </location>
</feature>
<evidence type="ECO:0000313" key="3">
    <source>
        <dbReference type="EMBL" id="KAA8897931.1"/>
    </source>
</evidence>
<dbReference type="RefSeq" id="XP_034010188.1">
    <property type="nucleotide sequence ID" value="XM_034157695.1"/>
</dbReference>
<dbReference type="OrthoDB" id="4096268at2759"/>
<feature type="region of interest" description="Disordered" evidence="1">
    <location>
        <begin position="136"/>
        <end position="309"/>
    </location>
</feature>
<dbReference type="SUPFAM" id="SSF49879">
    <property type="entry name" value="SMAD/FHA domain"/>
    <property type="match status" value="1"/>
</dbReference>
<name>A0A642UF84_DIURU</name>